<keyword evidence="1" id="KW-1133">Transmembrane helix</keyword>
<comment type="caution">
    <text evidence="2">The sequence shown here is derived from an EMBL/GenBank/DDBJ whole genome shotgun (WGS) entry which is preliminary data.</text>
</comment>
<protein>
    <submittedName>
        <fullName evidence="2">Uncharacterized protein</fullName>
    </submittedName>
</protein>
<keyword evidence="1" id="KW-0812">Transmembrane</keyword>
<gene>
    <name evidence="2" type="ORF">EZS28_034860</name>
</gene>
<dbReference type="SUPFAM" id="SSF54001">
    <property type="entry name" value="Cysteine proteinases"/>
    <property type="match status" value="1"/>
</dbReference>
<reference evidence="2 3" key="1">
    <citation type="submission" date="2019-03" db="EMBL/GenBank/DDBJ databases">
        <title>Single cell metagenomics reveals metabolic interactions within the superorganism composed of flagellate Streblomastix strix and complex community of Bacteroidetes bacteria on its surface.</title>
        <authorList>
            <person name="Treitli S.C."/>
            <person name="Kolisko M."/>
            <person name="Husnik F."/>
            <person name="Keeling P."/>
            <person name="Hampl V."/>
        </authorList>
    </citation>
    <scope>NUCLEOTIDE SEQUENCE [LARGE SCALE GENOMIC DNA]</scope>
    <source>
        <strain evidence="2">ST1C</strain>
    </source>
</reference>
<sequence>MTIASIRSLTDIDYLYYYPGKVDKNGVLTLDAKNATGWEGFQSISPSKVMISKFPIRGKNGSVHDNSYVQLLLDTQEIADSEVAQPLNQSQRYCTVFGIYYQSGIYALLGFTLKALVSDPYKQAFAPSITYMIQNGPSLITFKNRPEQYWHYFYDRDIEKTCDSYDPVDYLQFALQTSGIASSECFPNTEIPISTSRCINGDKVNVKLKGYTFGTFNNLSSTDVKELIIRFGAVQTGGVVLVGWKDTKWIAADRDWDENKYFGTELELDASAYGGRVVFYPSLANVAVIVGIVCGVVAALIIIILVIIYCYCTRCMVCYYIYIEYAVNVAIVAPASEKKVVTMTLNPSIRITLQVIFLKAGNKSIPSSYEVQPSQQLTQYPSSYAASADE</sequence>
<keyword evidence="1" id="KW-0472">Membrane</keyword>
<evidence type="ECO:0000313" key="3">
    <source>
        <dbReference type="Proteomes" id="UP000324800"/>
    </source>
</evidence>
<organism evidence="2 3">
    <name type="scientific">Streblomastix strix</name>
    <dbReference type="NCBI Taxonomy" id="222440"/>
    <lineage>
        <taxon>Eukaryota</taxon>
        <taxon>Metamonada</taxon>
        <taxon>Preaxostyla</taxon>
        <taxon>Oxymonadida</taxon>
        <taxon>Streblomastigidae</taxon>
        <taxon>Streblomastix</taxon>
    </lineage>
</organism>
<accession>A0A5J4UHG2</accession>
<dbReference type="AlphaFoldDB" id="A0A5J4UHG2"/>
<dbReference type="Proteomes" id="UP000324800">
    <property type="component" value="Unassembled WGS sequence"/>
</dbReference>
<dbReference type="EMBL" id="SNRW01016193">
    <property type="protein sequence ID" value="KAA6369613.1"/>
    <property type="molecule type" value="Genomic_DNA"/>
</dbReference>
<feature type="transmembrane region" description="Helical" evidence="1">
    <location>
        <begin position="286"/>
        <end position="312"/>
    </location>
</feature>
<name>A0A5J4UHG2_9EUKA</name>
<evidence type="ECO:0000256" key="1">
    <source>
        <dbReference type="SAM" id="Phobius"/>
    </source>
</evidence>
<evidence type="ECO:0000313" key="2">
    <source>
        <dbReference type="EMBL" id="KAA6369613.1"/>
    </source>
</evidence>
<dbReference type="InterPro" id="IPR038765">
    <property type="entry name" value="Papain-like_cys_pep_sf"/>
</dbReference>
<proteinExistence type="predicted"/>